<organism evidence="9 10">
    <name type="scientific">Methylococcus geothermalis</name>
    <dbReference type="NCBI Taxonomy" id="2681310"/>
    <lineage>
        <taxon>Bacteria</taxon>
        <taxon>Pseudomonadati</taxon>
        <taxon>Pseudomonadota</taxon>
        <taxon>Gammaproteobacteria</taxon>
        <taxon>Methylococcales</taxon>
        <taxon>Methylococcaceae</taxon>
        <taxon>Methylococcus</taxon>
    </lineage>
</organism>
<accession>A0A858Q9C7</accession>
<dbReference type="KEGG" id="metu:GNH96_10995"/>
<dbReference type="InterPro" id="IPR010173">
    <property type="entry name" value="CRISPR-assoc_Csm5"/>
</dbReference>
<dbReference type="Pfam" id="PF03787">
    <property type="entry name" value="RAMPs"/>
    <property type="match status" value="1"/>
</dbReference>
<dbReference type="AlphaFoldDB" id="A0A858Q9C7"/>
<sequence>MKAFTSYRLHITPLSPLHIGTGESYEPTHYVIEDGVLHEFDSVAVMDVLPMQDRKELLAIVSRKPNPDMIKAMQGYFYKRRGALMPWAINRIPVLPGVARLYASRVGQTANPESQGGQDNNWLEIDRTAFNPISRKPVLFGSSLKGAIRTALLDKANGGARAHEPKGLHEFQGRVFGYPPLELDPLRLVQLSDASWQSESGLTATEVHCAVNRKKAPVRDEKGQLRKALGENKNLYQILECVSAWRYRAFSAQLNLQRVDDLPQQDKLPARKFRYSLEALAHDCNNFYLPVLSGEIRLLKERAFIDNDWFESIQQLLKLCQDKLKSGQAFLLRAGRHSGAESVTVSGARNGNIKIMRGKGQQPEYADAPKTLWLAAQTKEQQTGLLPFGWLLVEVEPLDAPETDWPELQALCEARLGDARKLAERLEAQASKAAQQRADTEARRRDEQERARLEAERQAQAAREQAEREKRLAAMAPERRAVEEFRAYYEEQKHKGRYQPGSQFDEKRRAFFQTAQAWTDQEARQAAAALLRETIKDWTDWPAKKERKAEFRSGLEALEGTFRASGNP</sequence>
<dbReference type="RefSeq" id="WP_169603726.1">
    <property type="nucleotide sequence ID" value="NZ_CP046565.1"/>
</dbReference>
<name>A0A858Q9C7_9GAMM</name>
<dbReference type="GO" id="GO:0051607">
    <property type="term" value="P:defense response to virus"/>
    <property type="evidence" value="ECO:0007669"/>
    <property type="project" value="UniProtKB-KW"/>
</dbReference>
<keyword evidence="4" id="KW-0694">RNA-binding</keyword>
<feature type="region of interest" description="Disordered" evidence="7">
    <location>
        <begin position="428"/>
        <end position="473"/>
    </location>
</feature>
<feature type="compositionally biased region" description="Basic and acidic residues" evidence="7">
    <location>
        <begin position="438"/>
        <end position="457"/>
    </location>
</feature>
<evidence type="ECO:0000256" key="3">
    <source>
        <dbReference type="ARBA" id="ARBA00016113"/>
    </source>
</evidence>
<gene>
    <name evidence="9" type="ORF">GNH96_10995</name>
</gene>
<evidence type="ECO:0000256" key="6">
    <source>
        <dbReference type="ARBA" id="ARBA00031720"/>
    </source>
</evidence>
<evidence type="ECO:0000256" key="5">
    <source>
        <dbReference type="ARBA" id="ARBA00023118"/>
    </source>
</evidence>
<dbReference type="Proteomes" id="UP000503004">
    <property type="component" value="Chromosome"/>
</dbReference>
<reference evidence="10" key="1">
    <citation type="submission" date="2019-12" db="EMBL/GenBank/DDBJ databases">
        <authorList>
            <person name="Awala S.I."/>
            <person name="Rhee S.K."/>
        </authorList>
    </citation>
    <scope>NUCLEOTIDE SEQUENCE [LARGE SCALE GENOMIC DNA]</scope>
    <source>
        <strain evidence="10">IM1</strain>
    </source>
</reference>
<keyword evidence="10" id="KW-1185">Reference proteome</keyword>
<comment type="similarity">
    <text evidence="2">Belongs to the CRISPR-associated Csm5 family.</text>
</comment>
<protein>
    <recommendedName>
        <fullName evidence="3">CRISPR system Cms protein Csm5</fullName>
    </recommendedName>
    <alternativeName>
        <fullName evidence="6">CRISPR type III A-associated protein Csm5</fullName>
    </alternativeName>
</protein>
<feature type="domain" description="CRISPR type III-associated protein" evidence="8">
    <location>
        <begin position="11"/>
        <end position="234"/>
    </location>
</feature>
<keyword evidence="5" id="KW-0051">Antiviral defense</keyword>
<dbReference type="EMBL" id="CP046565">
    <property type="protein sequence ID" value="QJD30450.1"/>
    <property type="molecule type" value="Genomic_DNA"/>
</dbReference>
<evidence type="ECO:0000256" key="2">
    <source>
        <dbReference type="ARBA" id="ARBA00006680"/>
    </source>
</evidence>
<evidence type="ECO:0000256" key="4">
    <source>
        <dbReference type="ARBA" id="ARBA00022884"/>
    </source>
</evidence>
<dbReference type="PANTHER" id="PTHR38007">
    <property type="entry name" value="CRISPR SYSTEM CMS PROTEIN CSM5"/>
    <property type="match status" value="1"/>
</dbReference>
<proteinExistence type="inferred from homology"/>
<evidence type="ECO:0000313" key="9">
    <source>
        <dbReference type="EMBL" id="QJD30450.1"/>
    </source>
</evidence>
<evidence type="ECO:0000256" key="1">
    <source>
        <dbReference type="ARBA" id="ARBA00003088"/>
    </source>
</evidence>
<dbReference type="GO" id="GO:0003723">
    <property type="term" value="F:RNA binding"/>
    <property type="evidence" value="ECO:0007669"/>
    <property type="project" value="UniProtKB-KW"/>
</dbReference>
<feature type="compositionally biased region" description="Basic and acidic residues" evidence="7">
    <location>
        <begin position="464"/>
        <end position="473"/>
    </location>
</feature>
<evidence type="ECO:0000259" key="8">
    <source>
        <dbReference type="Pfam" id="PF03787"/>
    </source>
</evidence>
<comment type="function">
    <text evidence="1">This subunit might be involved in maturation of a crRNA intermediate to its mature form.</text>
</comment>
<evidence type="ECO:0000256" key="7">
    <source>
        <dbReference type="SAM" id="MobiDB-lite"/>
    </source>
</evidence>
<dbReference type="CDD" id="cd09726">
    <property type="entry name" value="RAMP_I_III"/>
    <property type="match status" value="1"/>
</dbReference>
<dbReference type="PANTHER" id="PTHR38007:SF1">
    <property type="entry name" value="CRISPR SYSTEM CMS PROTEIN CSM5"/>
    <property type="match status" value="1"/>
</dbReference>
<dbReference type="InterPro" id="IPR005537">
    <property type="entry name" value="RAMP_III_fam"/>
</dbReference>
<evidence type="ECO:0000313" key="10">
    <source>
        <dbReference type="Proteomes" id="UP000503004"/>
    </source>
</evidence>